<dbReference type="RefSeq" id="WP_169675362.1">
    <property type="nucleotide sequence ID" value="NZ_JABBHF010000009.1"/>
</dbReference>
<dbReference type="Pfam" id="PF12704">
    <property type="entry name" value="MacB_PCD"/>
    <property type="match status" value="2"/>
</dbReference>
<dbReference type="Pfam" id="PF02687">
    <property type="entry name" value="FtsX"/>
    <property type="match status" value="2"/>
</dbReference>
<evidence type="ECO:0000259" key="8">
    <source>
        <dbReference type="Pfam" id="PF12704"/>
    </source>
</evidence>
<dbReference type="PANTHER" id="PTHR30572">
    <property type="entry name" value="MEMBRANE COMPONENT OF TRANSPORTER-RELATED"/>
    <property type="match status" value="1"/>
</dbReference>
<sequence>MIRNYFKIAWRNLIKDKLQTSINLLGLTIGMVSCLAILVYVVAQFGYDTHYENADSIYRLRTKIKTIKNNSINSDWACASPPIAPAMKEDFPEVSEVCRIVYFGKDNASLLRVDGDEESYYESGGYVADSTFFKLFDYPLIEGNKNALNAPNTVVLSSKLAKKLFKNEDALNKTLLIGNRDFEAKYTVTGVFNEDNGKTHLNPNYIICMQSQGVGNFVINAQNFATHNFVYSYIKLKEDTNAANLEKKLPAFLNNRGSKHIEAMGFEKTLLLQPLKDIHLHSKGISSQIETVSNIENLYVMLILGGIILLVACINFINLSTARTSKRAKEIGVRKVIGASKASLARQFLSESLLLSLFAVIISIPIVILLLPFINDITQGDLALSHIFNIKILACFIVLGIFTGLMAGAYPAIILSAIKPVKVLKGVFNLQPNNGNLRKGLVVFQFVVSITLVIAVTIVTQQLKYAQNIDMGFDKENLITINLGSSEAITKFEPLREKISTIPGVSGVSGSNNYPSLPVRNDMGFHLPGQDPTNQTLIYVNGARENYFNTVGTKILSGRGLQAGDNIQSKVIVNEATLKAFNIPLESAVSSKIVGINNGQPNEFEIVGVIEDYLFASLKETINPMVILYDNTPDWLITKTESADLQSLLTQLEDAWKSVNPNTPFVYTFVDEEVAKLFKEEQRLGKISSLFTFLAILISCLGLFGLVSFIAEQKKKEIGIRKVLGASIQTVVQLMTKDYIILVMIAFIIATPLAYYLMQQWLEDFQYRIEIKWWVFLLAGVATLMITLLTVGVQSVKSAIANPIKSLRTE</sequence>
<feature type="domain" description="MacB-like periplasmic core" evidence="8">
    <location>
        <begin position="447"/>
        <end position="613"/>
    </location>
</feature>
<comment type="caution">
    <text evidence="9">The sequence shown here is derived from an EMBL/GenBank/DDBJ whole genome shotgun (WGS) entry which is preliminary data.</text>
</comment>
<dbReference type="PROSITE" id="PS51257">
    <property type="entry name" value="PROKAR_LIPOPROTEIN"/>
    <property type="match status" value="1"/>
</dbReference>
<keyword evidence="3 6" id="KW-0812">Transmembrane</keyword>
<name>A0ABX1RZ89_9FLAO</name>
<feature type="domain" description="ABC3 transporter permease C-terminal" evidence="7">
    <location>
        <begin position="690"/>
        <end position="802"/>
    </location>
</feature>
<dbReference type="PANTHER" id="PTHR30572:SF18">
    <property type="entry name" value="ABC-TYPE MACROLIDE FAMILY EXPORT SYSTEM PERMEASE COMPONENT 2"/>
    <property type="match status" value="1"/>
</dbReference>
<feature type="transmembrane region" description="Helical" evidence="6">
    <location>
        <begin position="21"/>
        <end position="43"/>
    </location>
</feature>
<proteinExistence type="predicted"/>
<evidence type="ECO:0000256" key="3">
    <source>
        <dbReference type="ARBA" id="ARBA00022692"/>
    </source>
</evidence>
<dbReference type="InterPro" id="IPR050250">
    <property type="entry name" value="Macrolide_Exporter_MacB"/>
</dbReference>
<keyword evidence="10" id="KW-1185">Reference proteome</keyword>
<feature type="transmembrane region" description="Helical" evidence="6">
    <location>
        <begin position="773"/>
        <end position="793"/>
    </location>
</feature>
<dbReference type="InterPro" id="IPR025857">
    <property type="entry name" value="MacB_PCD"/>
</dbReference>
<evidence type="ECO:0000313" key="10">
    <source>
        <dbReference type="Proteomes" id="UP000746690"/>
    </source>
</evidence>
<evidence type="ECO:0000256" key="2">
    <source>
        <dbReference type="ARBA" id="ARBA00022475"/>
    </source>
</evidence>
<feature type="transmembrane region" description="Helical" evidence="6">
    <location>
        <begin position="439"/>
        <end position="459"/>
    </location>
</feature>
<evidence type="ECO:0000313" key="9">
    <source>
        <dbReference type="EMBL" id="NMH88904.1"/>
    </source>
</evidence>
<feature type="transmembrane region" description="Helical" evidence="6">
    <location>
        <begin position="298"/>
        <end position="319"/>
    </location>
</feature>
<evidence type="ECO:0000256" key="1">
    <source>
        <dbReference type="ARBA" id="ARBA00004651"/>
    </source>
</evidence>
<accession>A0ABX1RZ89</accession>
<comment type="subcellular location">
    <subcellularLocation>
        <location evidence="1">Cell membrane</location>
        <topology evidence="1">Multi-pass membrane protein</topology>
    </subcellularLocation>
</comment>
<organism evidence="9 10">
    <name type="scientific">Flavivirga algicola</name>
    <dbReference type="NCBI Taxonomy" id="2729136"/>
    <lineage>
        <taxon>Bacteria</taxon>
        <taxon>Pseudomonadati</taxon>
        <taxon>Bacteroidota</taxon>
        <taxon>Flavobacteriia</taxon>
        <taxon>Flavobacteriales</taxon>
        <taxon>Flavobacteriaceae</taxon>
        <taxon>Flavivirga</taxon>
    </lineage>
</organism>
<feature type="transmembrane region" description="Helical" evidence="6">
    <location>
        <begin position="386"/>
        <end position="418"/>
    </location>
</feature>
<evidence type="ECO:0000256" key="5">
    <source>
        <dbReference type="ARBA" id="ARBA00023136"/>
    </source>
</evidence>
<evidence type="ECO:0000256" key="6">
    <source>
        <dbReference type="SAM" id="Phobius"/>
    </source>
</evidence>
<keyword evidence="4 6" id="KW-1133">Transmembrane helix</keyword>
<gene>
    <name evidence="9" type="ORF">HHX25_15425</name>
</gene>
<dbReference type="InterPro" id="IPR003838">
    <property type="entry name" value="ABC3_permease_C"/>
</dbReference>
<protein>
    <submittedName>
        <fullName evidence="9">FtsX-like permease family protein</fullName>
    </submittedName>
</protein>
<keyword evidence="5 6" id="KW-0472">Membrane</keyword>
<feature type="transmembrane region" description="Helical" evidence="6">
    <location>
        <begin position="739"/>
        <end position="758"/>
    </location>
</feature>
<dbReference type="EMBL" id="JABBHF010000009">
    <property type="protein sequence ID" value="NMH88904.1"/>
    <property type="molecule type" value="Genomic_DNA"/>
</dbReference>
<evidence type="ECO:0000259" key="7">
    <source>
        <dbReference type="Pfam" id="PF02687"/>
    </source>
</evidence>
<feature type="transmembrane region" description="Helical" evidence="6">
    <location>
        <begin position="690"/>
        <end position="711"/>
    </location>
</feature>
<dbReference type="Proteomes" id="UP000746690">
    <property type="component" value="Unassembled WGS sequence"/>
</dbReference>
<keyword evidence="2" id="KW-1003">Cell membrane</keyword>
<feature type="domain" description="ABC3 transporter permease C-terminal" evidence="7">
    <location>
        <begin position="303"/>
        <end position="419"/>
    </location>
</feature>
<feature type="domain" description="MacB-like periplasmic core" evidence="8">
    <location>
        <begin position="20"/>
        <end position="250"/>
    </location>
</feature>
<feature type="transmembrane region" description="Helical" evidence="6">
    <location>
        <begin position="353"/>
        <end position="374"/>
    </location>
</feature>
<reference evidence="9 10" key="1">
    <citation type="submission" date="2020-04" db="EMBL/GenBank/DDBJ databases">
        <title>A Flavivirga sp. nov.</title>
        <authorList>
            <person name="Sun X."/>
        </authorList>
    </citation>
    <scope>NUCLEOTIDE SEQUENCE [LARGE SCALE GENOMIC DNA]</scope>
    <source>
        <strain evidence="9 10">Y03</strain>
    </source>
</reference>
<evidence type="ECO:0000256" key="4">
    <source>
        <dbReference type="ARBA" id="ARBA00022989"/>
    </source>
</evidence>